<name>A0A1M4VYM0_9CLOT</name>
<dbReference type="AlphaFoldDB" id="A0A1M4VYM0"/>
<evidence type="ECO:0000313" key="2">
    <source>
        <dbReference type="Proteomes" id="UP000184035"/>
    </source>
</evidence>
<dbReference type="Proteomes" id="UP000184035">
    <property type="component" value="Unassembled WGS sequence"/>
</dbReference>
<dbReference type="OrthoDB" id="5405605at2"/>
<proteinExistence type="predicted"/>
<reference evidence="1 2" key="1">
    <citation type="submission" date="2016-11" db="EMBL/GenBank/DDBJ databases">
        <authorList>
            <person name="Jaros S."/>
            <person name="Januszkiewicz K."/>
            <person name="Wedrychowicz H."/>
        </authorList>
    </citation>
    <scope>NUCLEOTIDE SEQUENCE [LARGE SCALE GENOMIC DNA]</scope>
    <source>
        <strain evidence="1 2">DSM 2631</strain>
    </source>
</reference>
<accession>A0A1M4VYM0</accession>
<dbReference type="RefSeq" id="WP_083573471.1">
    <property type="nucleotide sequence ID" value="NZ_FQVM01000009.1"/>
</dbReference>
<dbReference type="EMBL" id="FQVM01000009">
    <property type="protein sequence ID" value="SHE74000.1"/>
    <property type="molecule type" value="Genomic_DNA"/>
</dbReference>
<gene>
    <name evidence="1" type="ORF">SAMN05443638_10984</name>
</gene>
<protein>
    <submittedName>
        <fullName evidence="1">Uncharacterized protein</fullName>
    </submittedName>
</protein>
<sequence length="159" mass="19553">MVKDLLLSMSKDDREKIMREELGEEKCKILDKYNLYSNDRLYWERIQEKYPTQEYFSHKFALKSSPLGMIFHIYRLCFAKTKYFENHWDKFIPCYYDFKRGFVETDISNMEYIKQKSTGIVIDLRELAKIHWVKDFHDLCDYLEREEEKVMREDKIVNI</sequence>
<organism evidence="1 2">
    <name type="scientific">Clostridium fallax</name>
    <dbReference type="NCBI Taxonomy" id="1533"/>
    <lineage>
        <taxon>Bacteria</taxon>
        <taxon>Bacillati</taxon>
        <taxon>Bacillota</taxon>
        <taxon>Clostridia</taxon>
        <taxon>Eubacteriales</taxon>
        <taxon>Clostridiaceae</taxon>
        <taxon>Clostridium</taxon>
    </lineage>
</organism>
<keyword evidence="2" id="KW-1185">Reference proteome</keyword>
<evidence type="ECO:0000313" key="1">
    <source>
        <dbReference type="EMBL" id="SHE74000.1"/>
    </source>
</evidence>